<evidence type="ECO:0000313" key="2">
    <source>
        <dbReference type="Proteomes" id="UP001066276"/>
    </source>
</evidence>
<proteinExistence type="predicted"/>
<dbReference type="AlphaFoldDB" id="A0AAV7KXS0"/>
<evidence type="ECO:0000313" key="1">
    <source>
        <dbReference type="EMBL" id="KAJ1084072.1"/>
    </source>
</evidence>
<name>A0AAV7KXS0_PLEWA</name>
<organism evidence="1 2">
    <name type="scientific">Pleurodeles waltl</name>
    <name type="common">Iberian ribbed newt</name>
    <dbReference type="NCBI Taxonomy" id="8319"/>
    <lineage>
        <taxon>Eukaryota</taxon>
        <taxon>Metazoa</taxon>
        <taxon>Chordata</taxon>
        <taxon>Craniata</taxon>
        <taxon>Vertebrata</taxon>
        <taxon>Euteleostomi</taxon>
        <taxon>Amphibia</taxon>
        <taxon>Batrachia</taxon>
        <taxon>Caudata</taxon>
        <taxon>Salamandroidea</taxon>
        <taxon>Salamandridae</taxon>
        <taxon>Pleurodelinae</taxon>
        <taxon>Pleurodeles</taxon>
    </lineage>
</organism>
<dbReference type="EMBL" id="JANPWB010000016">
    <property type="protein sequence ID" value="KAJ1084072.1"/>
    <property type="molecule type" value="Genomic_DNA"/>
</dbReference>
<protein>
    <submittedName>
        <fullName evidence="1">Uncharacterized protein</fullName>
    </submittedName>
</protein>
<comment type="caution">
    <text evidence="1">The sequence shown here is derived from an EMBL/GenBank/DDBJ whole genome shotgun (WGS) entry which is preliminary data.</text>
</comment>
<dbReference type="Proteomes" id="UP001066276">
    <property type="component" value="Chromosome 12"/>
</dbReference>
<gene>
    <name evidence="1" type="ORF">NDU88_004226</name>
</gene>
<accession>A0AAV7KXS0</accession>
<keyword evidence="2" id="KW-1185">Reference proteome</keyword>
<reference evidence="1" key="1">
    <citation type="journal article" date="2022" name="bioRxiv">
        <title>Sequencing and chromosome-scale assembly of the giantPleurodeles waltlgenome.</title>
        <authorList>
            <person name="Brown T."/>
            <person name="Elewa A."/>
            <person name="Iarovenko S."/>
            <person name="Subramanian E."/>
            <person name="Araus A.J."/>
            <person name="Petzold A."/>
            <person name="Susuki M."/>
            <person name="Suzuki K.-i.T."/>
            <person name="Hayashi T."/>
            <person name="Toyoda A."/>
            <person name="Oliveira C."/>
            <person name="Osipova E."/>
            <person name="Leigh N.D."/>
            <person name="Simon A."/>
            <person name="Yun M.H."/>
        </authorList>
    </citation>
    <scope>NUCLEOTIDE SEQUENCE</scope>
    <source>
        <strain evidence="1">20211129_DDA</strain>
        <tissue evidence="1">Liver</tissue>
    </source>
</reference>
<sequence>MPCGADRKCELNMYITRTRPSRLSRAAACAGLLTPRGGSRGRGGAETRRCLCKCFASDLAAISTRRQRERRNPLVKANIVPLWCCEGWKREGVAGRFLSPFSV</sequence>